<organism evidence="2 3">
    <name type="scientific">Eragrostis curvula</name>
    <name type="common">weeping love grass</name>
    <dbReference type="NCBI Taxonomy" id="38414"/>
    <lineage>
        <taxon>Eukaryota</taxon>
        <taxon>Viridiplantae</taxon>
        <taxon>Streptophyta</taxon>
        <taxon>Embryophyta</taxon>
        <taxon>Tracheophyta</taxon>
        <taxon>Spermatophyta</taxon>
        <taxon>Magnoliopsida</taxon>
        <taxon>Liliopsida</taxon>
        <taxon>Poales</taxon>
        <taxon>Poaceae</taxon>
        <taxon>PACMAD clade</taxon>
        <taxon>Chloridoideae</taxon>
        <taxon>Eragrostideae</taxon>
        <taxon>Eragrostidinae</taxon>
        <taxon>Eragrostis</taxon>
    </lineage>
</organism>
<keyword evidence="3" id="KW-1185">Reference proteome</keyword>
<gene>
    <name evidence="2" type="ORF">EJB05_54780</name>
</gene>
<accession>A0A5J9SLL8</accession>
<name>A0A5J9SLL8_9POAL</name>
<dbReference type="PANTHER" id="PTHR47150:SF7">
    <property type="entry name" value="NUCLEASE"/>
    <property type="match status" value="1"/>
</dbReference>
<dbReference type="AlphaFoldDB" id="A0A5J9SLL8"/>
<feature type="region of interest" description="Disordered" evidence="1">
    <location>
        <begin position="1"/>
        <end position="37"/>
    </location>
</feature>
<proteinExistence type="predicted"/>
<dbReference type="PANTHER" id="PTHR47150">
    <property type="entry name" value="OS12G0169200 PROTEIN"/>
    <property type="match status" value="1"/>
</dbReference>
<evidence type="ECO:0000313" key="3">
    <source>
        <dbReference type="Proteomes" id="UP000324897"/>
    </source>
</evidence>
<evidence type="ECO:0000313" key="2">
    <source>
        <dbReference type="EMBL" id="TVT99822.1"/>
    </source>
</evidence>
<dbReference type="OrthoDB" id="645330at2759"/>
<feature type="non-terminal residue" evidence="2">
    <location>
        <position position="1"/>
    </location>
</feature>
<dbReference type="Proteomes" id="UP000324897">
    <property type="component" value="Unassembled WGS sequence"/>
</dbReference>
<dbReference type="Gramene" id="TVT99822">
    <property type="protein sequence ID" value="TVT99822"/>
    <property type="gene ID" value="EJB05_54780"/>
</dbReference>
<dbReference type="EMBL" id="RWGY01000675">
    <property type="protein sequence ID" value="TVT99822.1"/>
    <property type="molecule type" value="Genomic_DNA"/>
</dbReference>
<dbReference type="InterPro" id="IPR006912">
    <property type="entry name" value="Harbinger_derived_prot"/>
</dbReference>
<evidence type="ECO:0008006" key="4">
    <source>
        <dbReference type="Google" id="ProtNLM"/>
    </source>
</evidence>
<protein>
    <recommendedName>
        <fullName evidence="4">DDE Tnp4 domain-containing protein</fullName>
    </recommendedName>
</protein>
<reference evidence="2 3" key="1">
    <citation type="journal article" date="2019" name="Sci. Rep.">
        <title>A high-quality genome of Eragrostis curvula grass provides insights into Poaceae evolution and supports new strategies to enhance forage quality.</title>
        <authorList>
            <person name="Carballo J."/>
            <person name="Santos B.A.C.M."/>
            <person name="Zappacosta D."/>
            <person name="Garbus I."/>
            <person name="Selva J.P."/>
            <person name="Gallo C.A."/>
            <person name="Diaz A."/>
            <person name="Albertini E."/>
            <person name="Caccamo M."/>
            <person name="Echenique V."/>
        </authorList>
    </citation>
    <scope>NUCLEOTIDE SEQUENCE [LARGE SCALE GENOMIC DNA]</scope>
    <source>
        <strain evidence="3">cv. Victoria</strain>
        <tissue evidence="2">Leaf</tissue>
    </source>
</reference>
<dbReference type="Pfam" id="PF04827">
    <property type="entry name" value="Plant_tran"/>
    <property type="match status" value="1"/>
</dbReference>
<evidence type="ECO:0000256" key="1">
    <source>
        <dbReference type="SAM" id="MobiDB-lite"/>
    </source>
</evidence>
<sequence>MASRDDAPARARHDATAPVRARHDAPAPRSATAPLHHAPSCTMNSLLESGFCHDSSSDDDDDDADLDLVAAMLVNIGTKKSRKRGGSVIGREIVPRKRQAGHDKLWDDYFSENPIYGHNFFRGRFRMSKRLFLRIASAVEEHCDYFVQKRNAAGELGHSCLKKVAAAIRMLGTGCSADFIDDWLYMVESTIIESLRMFMKSVVEIFGEQYLRAPNEEDTARLMQMGEDLGFPGMLGSIDCMHWRSPLFARLAAGKAPPVNYEVNGHQYDMPYYLADGIYPSWSTFVKTISKPLGNKRIHFAKTQESVRKGVERAFGVLQARWAIVRGPARFWDQHTLCEKGKEKKEGGGGIGRQLIGRLLELPLLIS</sequence>
<feature type="compositionally biased region" description="Basic and acidic residues" evidence="1">
    <location>
        <begin position="1"/>
        <end position="26"/>
    </location>
</feature>
<comment type="caution">
    <text evidence="2">The sequence shown here is derived from an EMBL/GenBank/DDBJ whole genome shotgun (WGS) entry which is preliminary data.</text>
</comment>